<organism evidence="3 4">
    <name type="scientific">Kordia periserrulae</name>
    <dbReference type="NCBI Taxonomy" id="701523"/>
    <lineage>
        <taxon>Bacteria</taxon>
        <taxon>Pseudomonadati</taxon>
        <taxon>Bacteroidota</taxon>
        <taxon>Flavobacteriia</taxon>
        <taxon>Flavobacteriales</taxon>
        <taxon>Flavobacteriaceae</taxon>
        <taxon>Kordia</taxon>
    </lineage>
</organism>
<keyword evidence="1" id="KW-0472">Membrane</keyword>
<keyword evidence="3" id="KW-0378">Hydrolase</keyword>
<comment type="caution">
    <text evidence="3">The sequence shown here is derived from an EMBL/GenBank/DDBJ whole genome shotgun (WGS) entry which is preliminary data.</text>
</comment>
<accession>A0A2T6C6E2</accession>
<dbReference type="GO" id="GO:0004622">
    <property type="term" value="F:phosphatidylcholine lysophospholipase activity"/>
    <property type="evidence" value="ECO:0007669"/>
    <property type="project" value="TreeGrafter"/>
</dbReference>
<keyword evidence="1" id="KW-0812">Transmembrane</keyword>
<feature type="domain" description="SGNH hydrolase-type esterase" evidence="2">
    <location>
        <begin position="87"/>
        <end position="351"/>
    </location>
</feature>
<sequence>MARKKFLRKVTYYGLFTIIILVIAEIVLSLLNVVPSDYYVNTPNSGFTWEINHDEIIGIHQDSEVSFDALGARSISNYEEANHKMFVLGGSTAACFALTQEKTWAALIEKKLGDTFWIGNFGRPGNNSNHHVLQLEQLLKKPALQDTKTVLVMQGVNDLVAYLISEERYLNLPEAKVKSFAFQHIPDDHLPWYKRFTLYKLASRAKKNISFYFNHKDHLTKTVLDIRALKKQSKIIPELPDLTKGLTRYEENIKRMIQIAKEKNIQLVFITQATMWKPNLEPQYEELMITSGFQNNEAFYSTTALYGGMEAFNQKLKTVCAQENIPCIDLQLPKTTESFYDDFHFNESGAELTAQQISEKLLEFL</sequence>
<dbReference type="Pfam" id="PF13472">
    <property type="entry name" value="Lipase_GDSL_2"/>
    <property type="match status" value="1"/>
</dbReference>
<dbReference type="SUPFAM" id="SSF52266">
    <property type="entry name" value="SGNH hydrolase"/>
    <property type="match status" value="1"/>
</dbReference>
<evidence type="ECO:0000256" key="1">
    <source>
        <dbReference type="SAM" id="Phobius"/>
    </source>
</evidence>
<evidence type="ECO:0000259" key="2">
    <source>
        <dbReference type="Pfam" id="PF13472"/>
    </source>
</evidence>
<dbReference type="PANTHER" id="PTHR30383:SF5">
    <property type="entry name" value="SGNH HYDROLASE-TYPE ESTERASE DOMAIN-CONTAINING PROTEIN"/>
    <property type="match status" value="1"/>
</dbReference>
<evidence type="ECO:0000313" key="3">
    <source>
        <dbReference type="EMBL" id="PTX63888.1"/>
    </source>
</evidence>
<reference evidence="3 4" key="1">
    <citation type="submission" date="2018-04" db="EMBL/GenBank/DDBJ databases">
        <title>Genomic Encyclopedia of Archaeal and Bacterial Type Strains, Phase II (KMG-II): from individual species to whole genera.</title>
        <authorList>
            <person name="Goeker M."/>
        </authorList>
    </citation>
    <scope>NUCLEOTIDE SEQUENCE [LARGE SCALE GENOMIC DNA]</scope>
    <source>
        <strain evidence="3 4">DSM 25731</strain>
    </source>
</reference>
<gene>
    <name evidence="3" type="ORF">C8N46_101497</name>
</gene>
<dbReference type="AlphaFoldDB" id="A0A2T6C6E2"/>
<name>A0A2T6C6E2_9FLAO</name>
<dbReference type="OrthoDB" id="9816001at2"/>
<keyword evidence="1" id="KW-1133">Transmembrane helix</keyword>
<dbReference type="InterPro" id="IPR013830">
    <property type="entry name" value="SGNH_hydro"/>
</dbReference>
<dbReference type="PANTHER" id="PTHR30383">
    <property type="entry name" value="THIOESTERASE 1/PROTEASE 1/LYSOPHOSPHOLIPASE L1"/>
    <property type="match status" value="1"/>
</dbReference>
<dbReference type="InterPro" id="IPR036514">
    <property type="entry name" value="SGNH_hydro_sf"/>
</dbReference>
<dbReference type="RefSeq" id="WP_108113250.1">
    <property type="nucleotide sequence ID" value="NZ_QBKT01000001.1"/>
</dbReference>
<evidence type="ECO:0000313" key="4">
    <source>
        <dbReference type="Proteomes" id="UP000244090"/>
    </source>
</evidence>
<proteinExistence type="predicted"/>
<dbReference type="Gene3D" id="3.40.50.1110">
    <property type="entry name" value="SGNH hydrolase"/>
    <property type="match status" value="1"/>
</dbReference>
<keyword evidence="4" id="KW-1185">Reference proteome</keyword>
<dbReference type="Proteomes" id="UP000244090">
    <property type="component" value="Unassembled WGS sequence"/>
</dbReference>
<feature type="transmembrane region" description="Helical" evidence="1">
    <location>
        <begin position="12"/>
        <end position="34"/>
    </location>
</feature>
<dbReference type="InterPro" id="IPR051532">
    <property type="entry name" value="Ester_Hydrolysis_Enzymes"/>
</dbReference>
<protein>
    <submittedName>
        <fullName evidence="3">GDSL-like lipase/acylhydrolase family protein</fullName>
    </submittedName>
</protein>
<dbReference type="EMBL" id="QBKT01000001">
    <property type="protein sequence ID" value="PTX63888.1"/>
    <property type="molecule type" value="Genomic_DNA"/>
</dbReference>